<dbReference type="PANTHER" id="PTHR30213">
    <property type="entry name" value="INNER MEMBRANE PROTEIN YHJD"/>
    <property type="match status" value="1"/>
</dbReference>
<feature type="transmembrane region" description="Helical" evidence="7">
    <location>
        <begin position="243"/>
        <end position="266"/>
    </location>
</feature>
<dbReference type="Pfam" id="PF03631">
    <property type="entry name" value="Virul_fac_BrkB"/>
    <property type="match status" value="1"/>
</dbReference>
<feature type="region of interest" description="Disordered" evidence="6">
    <location>
        <begin position="369"/>
        <end position="414"/>
    </location>
</feature>
<feature type="transmembrane region" description="Helical" evidence="7">
    <location>
        <begin position="211"/>
        <end position="231"/>
    </location>
</feature>
<protein>
    <submittedName>
        <fullName evidence="8">YihY/virulence factor BrkB family protein</fullName>
    </submittedName>
</protein>
<evidence type="ECO:0000256" key="7">
    <source>
        <dbReference type="SAM" id="Phobius"/>
    </source>
</evidence>
<dbReference type="Proteomes" id="UP001300096">
    <property type="component" value="Unassembled WGS sequence"/>
</dbReference>
<proteinExistence type="predicted"/>
<reference evidence="8 9" key="1">
    <citation type="submission" date="2021-06" db="EMBL/GenBank/DDBJ databases">
        <title>Genome-based taxonomic framework of Microbacterium strains isolated from marine environment, the description of four new species and reclassification of four preexisting species.</title>
        <authorList>
            <person name="Lee S.D."/>
            <person name="Kim S.-M."/>
            <person name="Byeon Y.-S."/>
            <person name="Yang H.L."/>
            <person name="Kim I.S."/>
        </authorList>
    </citation>
    <scope>NUCLEOTIDE SEQUENCE [LARGE SCALE GENOMIC DNA]</scope>
    <source>
        <strain evidence="8 9">SSW1-49</strain>
    </source>
</reference>
<keyword evidence="4 7" id="KW-1133">Transmembrane helix</keyword>
<feature type="transmembrane region" description="Helical" evidence="7">
    <location>
        <begin position="167"/>
        <end position="191"/>
    </location>
</feature>
<evidence type="ECO:0000256" key="4">
    <source>
        <dbReference type="ARBA" id="ARBA00022989"/>
    </source>
</evidence>
<sequence>MSDSGGAAPEAGRLDVAVERATALTQRTLGLFPVRVWRHFLQHNGFLLAAGVSYQALFAIFAAIYLAFAIAGLWLGGSEAAVNGLIEMINNYIPNLIVPEGGLVTPDQVRKIAAGTTSLLSITGSIALGTVIWTAIGWVTFSRRATRDIFGLPPDRRSYLLLKARDLLAALIFGVALIVGSLLSSASAAVLSWVLSQLGWDSGSDGLNTSIRIGTVLVSFALLSCALAAMVRFLTGTSLRWRIIWPGALLGGGAMTVLQFGAGFLLSYTPSNPLLATFAIFIGLLLWFRINGVVMLVASSWIAVAAHDRDVPLLHQTEAERRLVEYQALLTAARIRVREAQTVRDTAPWHRAWAAGRSLRAAEAELADLEASPPPPADTATPLAQRLLSELNRGARDGNGARDAKGARDVGGPR</sequence>
<gene>
    <name evidence="8" type="ORF">KZC51_14585</name>
</gene>
<feature type="transmembrane region" description="Helical" evidence="7">
    <location>
        <begin position="119"/>
        <end position="141"/>
    </location>
</feature>
<feature type="transmembrane region" description="Helical" evidence="7">
    <location>
        <begin position="278"/>
        <end position="304"/>
    </location>
</feature>
<dbReference type="InterPro" id="IPR017039">
    <property type="entry name" value="Virul_fac_BrkB"/>
</dbReference>
<evidence type="ECO:0000313" key="9">
    <source>
        <dbReference type="Proteomes" id="UP001300096"/>
    </source>
</evidence>
<evidence type="ECO:0000256" key="2">
    <source>
        <dbReference type="ARBA" id="ARBA00022475"/>
    </source>
</evidence>
<organism evidence="8 9">
    <name type="scientific">Microbacterium croceum</name>
    <dbReference type="NCBI Taxonomy" id="2851645"/>
    <lineage>
        <taxon>Bacteria</taxon>
        <taxon>Bacillati</taxon>
        <taxon>Actinomycetota</taxon>
        <taxon>Actinomycetes</taxon>
        <taxon>Micrococcales</taxon>
        <taxon>Microbacteriaceae</taxon>
        <taxon>Microbacterium</taxon>
    </lineage>
</organism>
<comment type="caution">
    <text evidence="8">The sequence shown here is derived from an EMBL/GenBank/DDBJ whole genome shotgun (WGS) entry which is preliminary data.</text>
</comment>
<keyword evidence="5 7" id="KW-0472">Membrane</keyword>
<feature type="compositionally biased region" description="Basic and acidic residues" evidence="6">
    <location>
        <begin position="393"/>
        <end position="408"/>
    </location>
</feature>
<evidence type="ECO:0000256" key="1">
    <source>
        <dbReference type="ARBA" id="ARBA00004651"/>
    </source>
</evidence>
<evidence type="ECO:0000256" key="6">
    <source>
        <dbReference type="SAM" id="MobiDB-lite"/>
    </source>
</evidence>
<comment type="subcellular location">
    <subcellularLocation>
        <location evidence="1">Cell membrane</location>
        <topology evidence="1">Multi-pass membrane protein</topology>
    </subcellularLocation>
</comment>
<keyword evidence="9" id="KW-1185">Reference proteome</keyword>
<name>A0ABT0FH14_9MICO</name>
<accession>A0ABT0FH14</accession>
<keyword evidence="3 7" id="KW-0812">Transmembrane</keyword>
<dbReference type="RefSeq" id="WP_247630761.1">
    <property type="nucleotide sequence ID" value="NZ_JAHWXN010000002.1"/>
</dbReference>
<dbReference type="EMBL" id="JAHWXN010000002">
    <property type="protein sequence ID" value="MCK2037357.1"/>
    <property type="molecule type" value="Genomic_DNA"/>
</dbReference>
<feature type="transmembrane region" description="Helical" evidence="7">
    <location>
        <begin position="45"/>
        <end position="75"/>
    </location>
</feature>
<evidence type="ECO:0000313" key="8">
    <source>
        <dbReference type="EMBL" id="MCK2037357.1"/>
    </source>
</evidence>
<evidence type="ECO:0000256" key="3">
    <source>
        <dbReference type="ARBA" id="ARBA00022692"/>
    </source>
</evidence>
<keyword evidence="2" id="KW-1003">Cell membrane</keyword>
<dbReference type="PANTHER" id="PTHR30213:SF1">
    <property type="entry name" value="INNER MEMBRANE PROTEIN YHJD"/>
    <property type="match status" value="1"/>
</dbReference>
<evidence type="ECO:0000256" key="5">
    <source>
        <dbReference type="ARBA" id="ARBA00023136"/>
    </source>
</evidence>